<dbReference type="InterPro" id="IPR003871">
    <property type="entry name" value="RFA1B/D_OB_1st"/>
</dbReference>
<reference evidence="2" key="1">
    <citation type="submission" date="2020-01" db="EMBL/GenBank/DDBJ databases">
        <authorList>
            <person name="Mishra B."/>
        </authorList>
    </citation>
    <scope>NUCLEOTIDE SEQUENCE [LARGE SCALE GENOMIC DNA]</scope>
</reference>
<dbReference type="Proteomes" id="UP000467841">
    <property type="component" value="Unassembled WGS sequence"/>
</dbReference>
<gene>
    <name evidence="2" type="ORF">MERR_LOCUS1787</name>
</gene>
<dbReference type="AlphaFoldDB" id="A0A6D2HJZ3"/>
<evidence type="ECO:0000259" key="1">
    <source>
        <dbReference type="Pfam" id="PF02721"/>
    </source>
</evidence>
<feature type="domain" description="Replication protein A 70 kDa DNA-binding subunit B/D first OB fold" evidence="1">
    <location>
        <begin position="7"/>
        <end position="72"/>
    </location>
</feature>
<sequence>MWWNATVVYDEVGKRIVATTGQHHLSETFQRSLCLNDWKCIRNFTVVIDQSEIRLTRIRAKIVLIGRTKVTRAVDPKVYQLMDLVKFEDVVHRSSAMGGTYHVGKYKIHVENPGKISSFQFNPPWTVNCHADRFCEETWRIEAEEMSEDDGSSRNDELFQ</sequence>
<keyword evidence="3" id="KW-1185">Reference proteome</keyword>
<proteinExistence type="predicted"/>
<protein>
    <recommendedName>
        <fullName evidence="1">Replication protein A 70 kDa DNA-binding subunit B/D first OB fold domain-containing protein</fullName>
    </recommendedName>
</protein>
<dbReference type="EMBL" id="CACVBM020000111">
    <property type="protein sequence ID" value="CAA7014553.1"/>
    <property type="molecule type" value="Genomic_DNA"/>
</dbReference>
<accession>A0A6D2HJZ3</accession>
<name>A0A6D2HJZ3_9BRAS</name>
<evidence type="ECO:0000313" key="2">
    <source>
        <dbReference type="EMBL" id="CAA7014553.1"/>
    </source>
</evidence>
<evidence type="ECO:0000313" key="3">
    <source>
        <dbReference type="Proteomes" id="UP000467841"/>
    </source>
</evidence>
<comment type="caution">
    <text evidence="2">The sequence shown here is derived from an EMBL/GenBank/DDBJ whole genome shotgun (WGS) entry which is preliminary data.</text>
</comment>
<dbReference type="Pfam" id="PF02721">
    <property type="entry name" value="DUF223"/>
    <property type="match status" value="1"/>
</dbReference>
<organism evidence="2 3">
    <name type="scientific">Microthlaspi erraticum</name>
    <dbReference type="NCBI Taxonomy" id="1685480"/>
    <lineage>
        <taxon>Eukaryota</taxon>
        <taxon>Viridiplantae</taxon>
        <taxon>Streptophyta</taxon>
        <taxon>Embryophyta</taxon>
        <taxon>Tracheophyta</taxon>
        <taxon>Spermatophyta</taxon>
        <taxon>Magnoliopsida</taxon>
        <taxon>eudicotyledons</taxon>
        <taxon>Gunneridae</taxon>
        <taxon>Pentapetalae</taxon>
        <taxon>rosids</taxon>
        <taxon>malvids</taxon>
        <taxon>Brassicales</taxon>
        <taxon>Brassicaceae</taxon>
        <taxon>Coluteocarpeae</taxon>
        <taxon>Microthlaspi</taxon>
    </lineage>
</organism>